<dbReference type="GO" id="GO:0072344">
    <property type="term" value="P:rescue of stalled ribosome"/>
    <property type="evidence" value="ECO:0007669"/>
    <property type="project" value="TreeGrafter"/>
</dbReference>
<protein>
    <submittedName>
        <fullName evidence="2">Piso0_003570 protein</fullName>
    </submittedName>
</protein>
<evidence type="ECO:0000313" key="3">
    <source>
        <dbReference type="EMBL" id="CCE81218.1"/>
    </source>
</evidence>
<evidence type="ECO:0000313" key="2">
    <source>
        <dbReference type="EMBL" id="CCE80453.1"/>
    </source>
</evidence>
<dbReference type="PANTHER" id="PTHR22684:SF0">
    <property type="entry name" value="RIBOSOME QUALITY CONTROL COMPLEX SUBUNIT TCF25"/>
    <property type="match status" value="1"/>
</dbReference>
<dbReference type="FunCoup" id="G8YJF8">
    <property type="interactions" value="105"/>
</dbReference>
<dbReference type="Pfam" id="PF04910">
    <property type="entry name" value="Tcf25"/>
    <property type="match status" value="1"/>
</dbReference>
<gene>
    <name evidence="2" type="primary">Piso0_003570</name>
    <name evidence="2" type="ORF">GNLVRS01_PISO0G15230g</name>
    <name evidence="3" type="ORF">GNLVRS01_PISO0H15231g</name>
</gene>
<feature type="compositionally biased region" description="Polar residues" evidence="1">
    <location>
        <begin position="100"/>
        <end position="115"/>
    </location>
</feature>
<dbReference type="Proteomes" id="UP000005222">
    <property type="component" value="Chromosome G"/>
</dbReference>
<name>G8YJF8_PICSO</name>
<evidence type="ECO:0000313" key="4">
    <source>
        <dbReference type="Proteomes" id="UP000005222"/>
    </source>
</evidence>
<evidence type="ECO:0000256" key="1">
    <source>
        <dbReference type="SAM" id="MobiDB-lite"/>
    </source>
</evidence>
<dbReference type="InterPro" id="IPR006994">
    <property type="entry name" value="TCF25/Rqc1"/>
</dbReference>
<feature type="compositionally biased region" description="Basic and acidic residues" evidence="1">
    <location>
        <begin position="10"/>
        <end position="25"/>
    </location>
</feature>
<reference evidence="2" key="1">
    <citation type="submission" date="2011-10" db="EMBL/GenBank/DDBJ databases">
        <authorList>
            <person name="Genoscope - CEA"/>
        </authorList>
    </citation>
    <scope>NUCLEOTIDE SEQUENCE</scope>
</reference>
<feature type="region of interest" description="Disordered" evidence="1">
    <location>
        <begin position="1"/>
        <end position="161"/>
    </location>
</feature>
<sequence length="761" mass="86172">MSSRTLKKLQNKENLRSNSAEHTDSEDSGSDADNGSNVKSFNAFDLLGGEEDGDDESEEERSDVDNAALESESALKEGVNNIKGGNDSHSSEMSREESVEPTNDSVGNTAQSDTLEGSDIPEDEREVKPKQKKKSKSKSKSKSKAKTKGKGKSASSKLNLDDIKEDELDKVLSELGSHAPKDDENAFGVQSSNFEKELEEEDVPVSDFDSNFKYYTSGRMKSSLPLLYVKTIKELDPDQELRNLFGKLSSDTIDDANTTTAMAIQPEILAQFRKIAKLTRGWCGKDRRSLPGTTRKLLLTRIKDDYLPTSQKPMNMEELSFDEILKIHEYKEDSATIDELREVVDSELKLGVKYFKFSKVSTIQERLANTKFYASVVMMADPDSLIQLLQHYPYHAETLLQVSMIMLRQGGDKSVANALIEKCLFVFDRSFNMKFHELLSNGKLSLIRLPYECFLNRQFYLCLFRYITSLGERSMFSTAFAYCKFLLSLSPAEDPLGVRYFLDFYAMMNDDYHFLTGFCESPLVTTYKKWLTPGLAFSCALAHFNLDKIELAKEKLAVAFENFPYVSFKLLEQVCKVDTLPVSEKDLEITDEDRLAGESYLVRAKFLWNNQAKLSFLEEELISLFKSKSSKRANYSGLSSVYSLFFGSKPDTPSSELPLNLIRFAVLSGENTMMARIPKKVWNTQELLEYDILPPKDNTVEYNEFSGVQNSNKKATDSLLNYVDQNILGSIIQNQTENSFEMAELEEQLNQLQAEEPDQEQ</sequence>
<dbReference type="OrthoDB" id="205993at2759"/>
<dbReference type="EMBL" id="FO082052">
    <property type="protein sequence ID" value="CCE81218.1"/>
    <property type="molecule type" value="Genomic_DNA"/>
</dbReference>
<dbReference type="HOGENOM" id="CLU_008321_1_1_1"/>
<dbReference type="eggNOG" id="KOG2422">
    <property type="taxonomic scope" value="Eukaryota"/>
</dbReference>
<dbReference type="AlphaFoldDB" id="G8YJF8"/>
<organism evidence="2 4">
    <name type="scientific">Pichia sorbitophila (strain ATCC MYA-4447 / BCRC 22081 / CBS 7064 / NBRC 10061 / NRRL Y-12695)</name>
    <name type="common">Hybrid yeast</name>
    <dbReference type="NCBI Taxonomy" id="559304"/>
    <lineage>
        <taxon>Eukaryota</taxon>
        <taxon>Fungi</taxon>
        <taxon>Dikarya</taxon>
        <taxon>Ascomycota</taxon>
        <taxon>Saccharomycotina</taxon>
        <taxon>Pichiomycetes</taxon>
        <taxon>Debaryomycetaceae</taxon>
        <taxon>Millerozyma</taxon>
    </lineage>
</organism>
<dbReference type="Proteomes" id="UP000005222">
    <property type="component" value="Chromosome H"/>
</dbReference>
<dbReference type="GO" id="GO:1990116">
    <property type="term" value="P:ribosome-associated ubiquitin-dependent protein catabolic process"/>
    <property type="evidence" value="ECO:0007669"/>
    <property type="project" value="TreeGrafter"/>
</dbReference>
<dbReference type="STRING" id="559304.G8YJF8"/>
<dbReference type="GO" id="GO:1990112">
    <property type="term" value="C:RQC complex"/>
    <property type="evidence" value="ECO:0007669"/>
    <property type="project" value="TreeGrafter"/>
</dbReference>
<reference evidence="4" key="2">
    <citation type="journal article" date="2012" name="G3 (Bethesda)">
        <title>Pichia sorbitophila, an interspecies yeast hybrid reveals early steps of genome resolution following polyploidization.</title>
        <authorList>
            <person name="Leh Louis V."/>
            <person name="Despons L."/>
            <person name="Friedrich A."/>
            <person name="Martin T."/>
            <person name="Durrens P."/>
            <person name="Casaregola S."/>
            <person name="Neuveglise C."/>
            <person name="Fairhead C."/>
            <person name="Marck C."/>
            <person name="Cruz J.A."/>
            <person name="Straub M.L."/>
            <person name="Kugler V."/>
            <person name="Sacerdot C."/>
            <person name="Uzunov Z."/>
            <person name="Thierry A."/>
            <person name="Weiss S."/>
            <person name="Bleykasten C."/>
            <person name="De Montigny J."/>
            <person name="Jacques N."/>
            <person name="Jung P."/>
            <person name="Lemaire M."/>
            <person name="Mallet S."/>
            <person name="Morel G."/>
            <person name="Richard G.F."/>
            <person name="Sarkar A."/>
            <person name="Savel G."/>
            <person name="Schacherer J."/>
            <person name="Seret M.L."/>
            <person name="Talla E."/>
            <person name="Samson G."/>
            <person name="Jubin C."/>
            <person name="Poulain J."/>
            <person name="Vacherie B."/>
            <person name="Barbe V."/>
            <person name="Pelletier E."/>
            <person name="Sherman D.J."/>
            <person name="Westhof E."/>
            <person name="Weissenbach J."/>
            <person name="Baret P.V."/>
            <person name="Wincker P."/>
            <person name="Gaillardin C."/>
            <person name="Dujon B."/>
            <person name="Souciet J.L."/>
        </authorList>
    </citation>
    <scope>NUCLEOTIDE SEQUENCE [LARGE SCALE GENOMIC DNA]</scope>
    <source>
        <strain evidence="4">ATCC MYA-4447 / BCRC 22081 / CBS 7064 / NBRC 10061 / NRRL Y-12695</strain>
    </source>
</reference>
<accession>G8YJF8</accession>
<proteinExistence type="predicted"/>
<keyword evidence="4" id="KW-1185">Reference proteome</keyword>
<feature type="compositionally biased region" description="Basic residues" evidence="1">
    <location>
        <begin position="130"/>
        <end position="151"/>
    </location>
</feature>
<feature type="compositionally biased region" description="Acidic residues" evidence="1">
    <location>
        <begin position="48"/>
        <end position="62"/>
    </location>
</feature>
<feature type="compositionally biased region" description="Polar residues" evidence="1">
    <location>
        <begin position="31"/>
        <end position="40"/>
    </location>
</feature>
<dbReference type="EMBL" id="FO082053">
    <property type="protein sequence ID" value="CCE80453.1"/>
    <property type="molecule type" value="Genomic_DNA"/>
</dbReference>
<dbReference type="InParanoid" id="G8YJF8"/>
<dbReference type="PANTHER" id="PTHR22684">
    <property type="entry name" value="NULP1-RELATED"/>
    <property type="match status" value="1"/>
</dbReference>
<feature type="compositionally biased region" description="Basic and acidic residues" evidence="1">
    <location>
        <begin position="89"/>
        <end position="98"/>
    </location>
</feature>